<feature type="compositionally biased region" description="Basic and acidic residues" evidence="2">
    <location>
        <begin position="102"/>
        <end position="128"/>
    </location>
</feature>
<sequence length="532" mass="59111">MNGTLETFPYADENGIAIPNSSRDMMNIRNIMDTRSNANSDNEEEPDSVVLSGNRPSDNTEETSSNDVNTTEKSQQISLENIRETSQKAEQTQAPETEPEQQPEHQEKQQFEQQKGQHESSQGRKPEQQSEPAPTPAPVINDGSIVFRRLPDATNIDQTPFAYKIDLVADYQGSAIILRSDETYGAASNLIKTVATPAHTNVQHNEEDEFRDGWLVKRHEDVGYATIRLGAAGTIRGIDIDCTGYTQCAPLHASVHGYLRRTDTDWTALIDRVPLIPNSHNFFEIINNTEVHTHVHFAVSPGGGVARLRCYGDVPKSANMGNMEFNMASSKVGAEIVQKPASIVRGEFPNLIINRKESSQDGWISPRVQGVQTDEAEFTIIKLVGKAEIDRIAVDTVHFIGNAPKKVILEGCCITASQEGVHADPGALANAEWRNLIAENDVFPNSYNTLPCIYNGPITHVRYRPVPNGGVQQILVKGIFFGTRVAIPQSQHKPKHGPHKKRKRIDESECVNDENGSRRKSNRIKRHVSRYQ</sequence>
<reference evidence="5" key="1">
    <citation type="submission" date="2013-05" db="EMBL/GenBank/DDBJ databases">
        <title>The Genome sequence of Mucor circinelloides f. circinelloides 1006PhL.</title>
        <authorList>
            <consortium name="The Broad Institute Genomics Platform"/>
            <person name="Cuomo C."/>
            <person name="Earl A."/>
            <person name="Findley K."/>
            <person name="Lee S.C."/>
            <person name="Walker B."/>
            <person name="Young S."/>
            <person name="Zeng Q."/>
            <person name="Gargeya S."/>
            <person name="Fitzgerald M."/>
            <person name="Haas B."/>
            <person name="Abouelleil A."/>
            <person name="Allen A.W."/>
            <person name="Alvarado L."/>
            <person name="Arachchi H.M."/>
            <person name="Berlin A.M."/>
            <person name="Chapman S.B."/>
            <person name="Gainer-Dewar J."/>
            <person name="Goldberg J."/>
            <person name="Griggs A."/>
            <person name="Gujja S."/>
            <person name="Hansen M."/>
            <person name="Howarth C."/>
            <person name="Imamovic A."/>
            <person name="Ireland A."/>
            <person name="Larimer J."/>
            <person name="McCowan C."/>
            <person name="Murphy C."/>
            <person name="Pearson M."/>
            <person name="Poon T.W."/>
            <person name="Priest M."/>
            <person name="Roberts A."/>
            <person name="Saif S."/>
            <person name="Shea T."/>
            <person name="Sisk P."/>
            <person name="Sykes S."/>
            <person name="Wortman J."/>
            <person name="Nusbaum C."/>
            <person name="Birren B."/>
        </authorList>
    </citation>
    <scope>NUCLEOTIDE SEQUENCE [LARGE SCALE GENOMIC DNA]</scope>
    <source>
        <strain evidence="5">1006PhL</strain>
    </source>
</reference>
<dbReference type="Gene3D" id="2.60.120.260">
    <property type="entry name" value="Galactose-binding domain-like"/>
    <property type="match status" value="2"/>
</dbReference>
<dbReference type="AlphaFoldDB" id="S2KH99"/>
<dbReference type="GO" id="GO:0000256">
    <property type="term" value="P:allantoin catabolic process"/>
    <property type="evidence" value="ECO:0007669"/>
    <property type="project" value="InterPro"/>
</dbReference>
<feature type="compositionally biased region" description="Polar residues" evidence="2">
    <location>
        <begin position="54"/>
        <end position="79"/>
    </location>
</feature>
<comment type="similarity">
    <text evidence="1">Belongs to the allantoicase family.</text>
</comment>
<dbReference type="OrthoDB" id="10266039at2759"/>
<evidence type="ECO:0000256" key="2">
    <source>
        <dbReference type="SAM" id="MobiDB-lite"/>
    </source>
</evidence>
<feature type="domain" description="Allantoicase" evidence="3">
    <location>
        <begin position="173"/>
        <end position="314"/>
    </location>
</feature>
<evidence type="ECO:0000259" key="3">
    <source>
        <dbReference type="Pfam" id="PF03561"/>
    </source>
</evidence>
<dbReference type="PANTHER" id="PTHR12045">
    <property type="entry name" value="ALLANTOICASE"/>
    <property type="match status" value="1"/>
</dbReference>
<dbReference type="InterPro" id="IPR015908">
    <property type="entry name" value="Allantoicase_dom"/>
</dbReference>
<dbReference type="SUPFAM" id="SSF49785">
    <property type="entry name" value="Galactose-binding domain-like"/>
    <property type="match status" value="2"/>
</dbReference>
<evidence type="ECO:0000313" key="5">
    <source>
        <dbReference type="Proteomes" id="UP000014254"/>
    </source>
</evidence>
<accession>S2KH99</accession>
<keyword evidence="5" id="KW-1185">Reference proteome</keyword>
<proteinExistence type="inferred from homology"/>
<feature type="region of interest" description="Disordered" evidence="2">
    <location>
        <begin position="35"/>
        <end position="142"/>
    </location>
</feature>
<dbReference type="eggNOG" id="KOG4145">
    <property type="taxonomic scope" value="Eukaryota"/>
</dbReference>
<feature type="compositionally biased region" description="Basic residues" evidence="2">
    <location>
        <begin position="518"/>
        <end position="532"/>
    </location>
</feature>
<organism evidence="4 5">
    <name type="scientific">Mucor circinelloides f. circinelloides (strain 1006PhL)</name>
    <name type="common">Mucormycosis agent</name>
    <name type="synonym">Calyptromyces circinelloides</name>
    <dbReference type="NCBI Taxonomy" id="1220926"/>
    <lineage>
        <taxon>Eukaryota</taxon>
        <taxon>Fungi</taxon>
        <taxon>Fungi incertae sedis</taxon>
        <taxon>Mucoromycota</taxon>
        <taxon>Mucoromycotina</taxon>
        <taxon>Mucoromycetes</taxon>
        <taxon>Mucorales</taxon>
        <taxon>Mucorineae</taxon>
        <taxon>Mucoraceae</taxon>
        <taxon>Mucor</taxon>
    </lineage>
</organism>
<evidence type="ECO:0000313" key="4">
    <source>
        <dbReference type="EMBL" id="EPB91790.1"/>
    </source>
</evidence>
<dbReference type="GO" id="GO:0004037">
    <property type="term" value="F:allantoicase activity"/>
    <property type="evidence" value="ECO:0007669"/>
    <property type="project" value="InterPro"/>
</dbReference>
<dbReference type="STRING" id="1220926.S2KH99"/>
<dbReference type="OMA" id="NTEVHTH"/>
<dbReference type="Proteomes" id="UP000014254">
    <property type="component" value="Unassembled WGS sequence"/>
</dbReference>
<dbReference type="InterPro" id="IPR008979">
    <property type="entry name" value="Galactose-bd-like_sf"/>
</dbReference>
<name>S2KH99_MUCC1</name>
<feature type="compositionally biased region" description="Basic residues" evidence="2">
    <location>
        <begin position="492"/>
        <end position="503"/>
    </location>
</feature>
<dbReference type="Pfam" id="PF03561">
    <property type="entry name" value="Allantoicase"/>
    <property type="match status" value="2"/>
</dbReference>
<dbReference type="InParanoid" id="S2KH99"/>
<dbReference type="EMBL" id="KE123905">
    <property type="protein sequence ID" value="EPB91790.1"/>
    <property type="molecule type" value="Genomic_DNA"/>
</dbReference>
<dbReference type="VEuPathDB" id="FungiDB:HMPREF1544_01298"/>
<evidence type="ECO:0000256" key="1">
    <source>
        <dbReference type="ARBA" id="ARBA00009242"/>
    </source>
</evidence>
<gene>
    <name evidence="4" type="ORF">HMPREF1544_01298</name>
</gene>
<feature type="domain" description="Allantoicase" evidence="3">
    <location>
        <begin position="355"/>
        <end position="478"/>
    </location>
</feature>
<dbReference type="InterPro" id="IPR005164">
    <property type="entry name" value="Allantoicase"/>
</dbReference>
<dbReference type="PANTHER" id="PTHR12045:SF3">
    <property type="entry name" value="INACTIVE ALLANTOICASE-RELATED"/>
    <property type="match status" value="1"/>
</dbReference>
<feature type="region of interest" description="Disordered" evidence="2">
    <location>
        <begin position="487"/>
        <end position="532"/>
    </location>
</feature>
<protein>
    <recommendedName>
        <fullName evidence="3">Allantoicase domain-containing protein</fullName>
    </recommendedName>
</protein>